<evidence type="ECO:0000313" key="3">
    <source>
        <dbReference type="Proteomes" id="UP000008871"/>
    </source>
</evidence>
<dbReference type="KEGG" id="abo:ABO_1322"/>
<dbReference type="SUPFAM" id="SSF56059">
    <property type="entry name" value="Glutathione synthetase ATP-binding domain-like"/>
    <property type="match status" value="1"/>
</dbReference>
<dbReference type="GO" id="GO:0016772">
    <property type="term" value="F:transferase activity, transferring phosphorus-containing groups"/>
    <property type="evidence" value="ECO:0007669"/>
    <property type="project" value="InterPro"/>
</dbReference>
<dbReference type="RefSeq" id="WP_011588604.1">
    <property type="nucleotide sequence ID" value="NC_008260.1"/>
</dbReference>
<evidence type="ECO:0000259" key="1">
    <source>
        <dbReference type="Pfam" id="PF00391"/>
    </source>
</evidence>
<dbReference type="OrthoDB" id="9765468at2"/>
<dbReference type="Gene3D" id="3.30.470.20">
    <property type="entry name" value="ATP-grasp fold, B domain"/>
    <property type="match status" value="1"/>
</dbReference>
<dbReference type="AlphaFoldDB" id="Q0VPX8"/>
<sequence>MSIEVLTADIEGGENLQRWAAMGLPIPPSWRISRQVITGNSVQWLTQQLATLAHMFSGDRYWVLQQGPMNPESRRESLLNLDSDEALAAALQRIFQRAPGPDHVVIQALPKQHAAGVLFTRHPLRQDLPHMVVEGVVGGNSERQRLIFDENDRLVYAPEAQLPLNQQVGEALFCRLHRQLKDNFKHPQAGEWVFDGEQLWLLQTLPVGSLSVPKEAWARRAGVGLFNQVETPLWYTLAGRWLKAGFWEPLVESAGWKGLAKVEPYRRQHSHIYTNCAFFRELQREHPGAARFVPPAWQSLECDPASAPQTVGSSFSKSINQWRQSWILLELSLNVQKWKQPEVTREGLWRAFMRLDAMGESLSRVEGELAYLRLADALVDYRAPLPLTLLVTPTELRALQSLVAGEVDSVRDTALRPGVDPVHAPLNEGPAQASTLNRLQQPGIVSDAPLAQLSDADEQAFKMARTARGLRFAIGNRLRQLLRSMAAIAVEQGTLQHLDDIHFLYFDELWQLWMGSALPASANKAVIGDRKLRYLDDGLQGAPDWKMDQVGYGFGGGQRLSPLLRGLTLVPGSAEGAIRRVCSAWCLNKVQPGDIVVVDEVDPAWLPWLVQAAGLVIAQQDPANGAASLAVTYGIPAIWGASDVMHSVQDALQGTLDATHGKLAMASDMNNDDVTVQ</sequence>
<dbReference type="Pfam" id="PF00391">
    <property type="entry name" value="PEP-utilizers"/>
    <property type="match status" value="1"/>
</dbReference>
<dbReference type="EMBL" id="AM286690">
    <property type="protein sequence ID" value="CAL16770.1"/>
    <property type="molecule type" value="Genomic_DNA"/>
</dbReference>
<dbReference type="HOGENOM" id="CLU_414845_0_0_6"/>
<gene>
    <name evidence="2" type="ordered locus">ABO_1322</name>
</gene>
<dbReference type="Gene3D" id="3.50.30.10">
    <property type="entry name" value="Phosphohistidine domain"/>
    <property type="match status" value="1"/>
</dbReference>
<reference evidence="2 3" key="1">
    <citation type="journal article" date="2006" name="Nat. Biotechnol.">
        <title>Genome sequence of the ubiquitous hydrocarbon-degrading marine bacterium Alcanivorax borkumensis.</title>
        <authorList>
            <person name="Schneiker S."/>
            <person name="Martins dos Santos V.A.P."/>
            <person name="Bartels D."/>
            <person name="Bekel T."/>
            <person name="Brecht M."/>
            <person name="Buhrmester J."/>
            <person name="Chernikova T.N."/>
            <person name="Denaro R."/>
            <person name="Ferrer M."/>
            <person name="Gertler C."/>
            <person name="Goesmann A."/>
            <person name="Golyshina O.V."/>
            <person name="Kaminski F."/>
            <person name="Khachane A.N."/>
            <person name="Lang S."/>
            <person name="Linke B."/>
            <person name="McHardy A.C."/>
            <person name="Meyer F."/>
            <person name="Nechitaylo T."/>
            <person name="Puehler A."/>
            <person name="Regenhardt D."/>
            <person name="Rupp O."/>
            <person name="Sabirova J.S."/>
            <person name="Selbitschka W."/>
            <person name="Yakimov M.M."/>
            <person name="Timmis K.N."/>
            <person name="Vorhoelter F.-J."/>
            <person name="Weidner S."/>
            <person name="Kaiser O."/>
            <person name="Golyshin P.N."/>
        </authorList>
    </citation>
    <scope>NUCLEOTIDE SEQUENCE [LARGE SCALE GENOMIC DNA]</scope>
    <source>
        <strain evidence="3">ATCC 700651 / DSM 11573 / NCIMB 13689 / SK2</strain>
    </source>
</reference>
<dbReference type="eggNOG" id="COG3848">
    <property type="taxonomic scope" value="Bacteria"/>
</dbReference>
<dbReference type="Proteomes" id="UP000008871">
    <property type="component" value="Chromosome"/>
</dbReference>
<protein>
    <recommendedName>
        <fullName evidence="1">PEP-utilising enzyme mobile domain-containing protein</fullName>
    </recommendedName>
</protein>
<dbReference type="InterPro" id="IPR008279">
    <property type="entry name" value="PEP-util_enz_mobile_dom"/>
</dbReference>
<dbReference type="PANTHER" id="PTHR43615">
    <property type="entry name" value="PHOSPHOENOLPYRUVATE SYNTHASE-RELATED"/>
    <property type="match status" value="1"/>
</dbReference>
<keyword evidence="3" id="KW-1185">Reference proteome</keyword>
<dbReference type="InterPro" id="IPR036637">
    <property type="entry name" value="Phosphohistidine_dom_sf"/>
</dbReference>
<accession>Q0VPX8</accession>
<evidence type="ECO:0000313" key="2">
    <source>
        <dbReference type="EMBL" id="CAL16770.1"/>
    </source>
</evidence>
<feature type="domain" description="PEP-utilising enzyme mobile" evidence="1">
    <location>
        <begin position="591"/>
        <end position="661"/>
    </location>
</feature>
<proteinExistence type="predicted"/>
<dbReference type="PANTHER" id="PTHR43615:SF1">
    <property type="entry name" value="PPDK_N DOMAIN-CONTAINING PROTEIN"/>
    <property type="match status" value="1"/>
</dbReference>
<dbReference type="SUPFAM" id="SSF52009">
    <property type="entry name" value="Phosphohistidine domain"/>
    <property type="match status" value="1"/>
</dbReference>
<name>Q0VPX8_ALCBS</name>
<dbReference type="eggNOG" id="COG0574">
    <property type="taxonomic scope" value="Bacteria"/>
</dbReference>
<dbReference type="InterPro" id="IPR051549">
    <property type="entry name" value="PEP_Utilizing_Enz"/>
</dbReference>
<organism evidence="2 3">
    <name type="scientific">Alcanivorax borkumensis (strain ATCC 700651 / DSM 11573 / NCIMB 13689 / SK2)</name>
    <dbReference type="NCBI Taxonomy" id="393595"/>
    <lineage>
        <taxon>Bacteria</taxon>
        <taxon>Pseudomonadati</taxon>
        <taxon>Pseudomonadota</taxon>
        <taxon>Gammaproteobacteria</taxon>
        <taxon>Oceanospirillales</taxon>
        <taxon>Alcanivoracaceae</taxon>
        <taxon>Alcanivorax</taxon>
    </lineage>
</organism>
<dbReference type="STRING" id="393595.ABO_1322"/>